<proteinExistence type="predicted"/>
<keyword evidence="1" id="KW-0479">Metal-binding</keyword>
<evidence type="ECO:0000313" key="3">
    <source>
        <dbReference type="EMBL" id="PIU98200.1"/>
    </source>
</evidence>
<dbReference type="PANTHER" id="PTHR35848:SF6">
    <property type="entry name" value="CUPIN TYPE-2 DOMAIN-CONTAINING PROTEIN"/>
    <property type="match status" value="1"/>
</dbReference>
<dbReference type="InterPro" id="IPR013096">
    <property type="entry name" value="Cupin_2"/>
</dbReference>
<dbReference type="SUPFAM" id="SSF51182">
    <property type="entry name" value="RmlC-like cupins"/>
    <property type="match status" value="1"/>
</dbReference>
<dbReference type="InterPro" id="IPR051610">
    <property type="entry name" value="GPI/OXD"/>
</dbReference>
<dbReference type="InterPro" id="IPR014710">
    <property type="entry name" value="RmlC-like_jellyroll"/>
</dbReference>
<dbReference type="Proteomes" id="UP000228949">
    <property type="component" value="Unassembled WGS sequence"/>
</dbReference>
<reference evidence="4" key="1">
    <citation type="submission" date="2017-09" db="EMBL/GenBank/DDBJ databases">
        <title>Depth-based differentiation of microbial function through sediment-hosted aquifers and enrichment of novel symbionts in the deep terrestrial subsurface.</title>
        <authorList>
            <person name="Probst A.J."/>
            <person name="Ladd B."/>
            <person name="Jarett J.K."/>
            <person name="Geller-Mcgrath D.E."/>
            <person name="Sieber C.M.K."/>
            <person name="Emerson J.B."/>
            <person name="Anantharaman K."/>
            <person name="Thomas B.C."/>
            <person name="Malmstrom R."/>
            <person name="Stieglmeier M."/>
            <person name="Klingl A."/>
            <person name="Woyke T."/>
            <person name="Ryan C.M."/>
            <person name="Banfield J.F."/>
        </authorList>
    </citation>
    <scope>NUCLEOTIDE SEQUENCE [LARGE SCALE GENOMIC DNA]</scope>
</reference>
<dbReference type="Pfam" id="PF07883">
    <property type="entry name" value="Cupin_2"/>
    <property type="match status" value="1"/>
</dbReference>
<dbReference type="InterPro" id="IPR011051">
    <property type="entry name" value="RmlC_Cupin_sf"/>
</dbReference>
<dbReference type="EMBL" id="PEVJ01000066">
    <property type="protein sequence ID" value="PIU98200.1"/>
    <property type="molecule type" value="Genomic_DNA"/>
</dbReference>
<dbReference type="PANTHER" id="PTHR35848">
    <property type="entry name" value="OXALATE-BINDING PROTEIN"/>
    <property type="match status" value="1"/>
</dbReference>
<evidence type="ECO:0000313" key="4">
    <source>
        <dbReference type="Proteomes" id="UP000228949"/>
    </source>
</evidence>
<name>A0A2M7B516_9BACT</name>
<accession>A0A2M7B516</accession>
<dbReference type="GO" id="GO:0046872">
    <property type="term" value="F:metal ion binding"/>
    <property type="evidence" value="ECO:0007669"/>
    <property type="project" value="UniProtKB-KW"/>
</dbReference>
<evidence type="ECO:0000259" key="2">
    <source>
        <dbReference type="Pfam" id="PF07883"/>
    </source>
</evidence>
<dbReference type="AlphaFoldDB" id="A0A2M7B516"/>
<comment type="caution">
    <text evidence="3">The sequence shown here is derived from an EMBL/GenBank/DDBJ whole genome shotgun (WGS) entry which is preliminary data.</text>
</comment>
<feature type="domain" description="Cupin type-2" evidence="2">
    <location>
        <begin position="52"/>
        <end position="120"/>
    </location>
</feature>
<gene>
    <name evidence="3" type="ORF">COS61_02785</name>
</gene>
<dbReference type="Gene3D" id="2.60.120.10">
    <property type="entry name" value="Jelly Rolls"/>
    <property type="match status" value="1"/>
</dbReference>
<sequence length="128" mass="14536">MLKAGTSKEQECLGSYYMDIKEYKQRAKLIRDNEIYKVYDLTELKNLNVSLTELYPQKSTAGHSHKNVDEVYVFVDGEGTMEIGEKTLKVKAGDLALVPAGDFHKAHNQGEKILSFLTIFEKYKGRGK</sequence>
<evidence type="ECO:0000256" key="1">
    <source>
        <dbReference type="ARBA" id="ARBA00022723"/>
    </source>
</evidence>
<organism evidence="3 4">
    <name type="scientific">Candidatus Wolfebacteria bacterium CG03_land_8_20_14_0_80_40_12</name>
    <dbReference type="NCBI Taxonomy" id="1975069"/>
    <lineage>
        <taxon>Bacteria</taxon>
        <taxon>Candidatus Wolfeibacteriota</taxon>
    </lineage>
</organism>
<protein>
    <submittedName>
        <fullName evidence="3">Cupin</fullName>
    </submittedName>
</protein>